<dbReference type="Proteomes" id="UP000766336">
    <property type="component" value="Unassembled WGS sequence"/>
</dbReference>
<proteinExistence type="predicted"/>
<name>A0ABS5QBY3_9PROT</name>
<protein>
    <submittedName>
        <fullName evidence="1">Uncharacterized protein</fullName>
    </submittedName>
</protein>
<sequence length="66" mass="7308">MSTTPIPDDAQLPDGLWAQILQLVRAGQDSLEISIATGISRARAERYRRELSFKPAGKSSKLRRSP</sequence>
<accession>A0ABS5QBY3</accession>
<evidence type="ECO:0000313" key="2">
    <source>
        <dbReference type="Proteomes" id="UP000766336"/>
    </source>
</evidence>
<reference evidence="1 2" key="1">
    <citation type="submission" date="2021-05" db="EMBL/GenBank/DDBJ databases">
        <title>Roseococcus sp. XZZS9, whole genome shotgun sequencing project.</title>
        <authorList>
            <person name="Zhao G."/>
            <person name="Shen L."/>
        </authorList>
    </citation>
    <scope>NUCLEOTIDE SEQUENCE [LARGE SCALE GENOMIC DNA]</scope>
    <source>
        <strain evidence="1 2">XZZS9</strain>
    </source>
</reference>
<evidence type="ECO:0000313" key="1">
    <source>
        <dbReference type="EMBL" id="MBS7811189.1"/>
    </source>
</evidence>
<dbReference type="RefSeq" id="WP_213669878.1">
    <property type="nucleotide sequence ID" value="NZ_JAHCDA010000002.1"/>
</dbReference>
<keyword evidence="2" id="KW-1185">Reference proteome</keyword>
<organism evidence="1 2">
    <name type="scientific">Roseococcus pinisoli</name>
    <dbReference type="NCBI Taxonomy" id="2835040"/>
    <lineage>
        <taxon>Bacteria</taxon>
        <taxon>Pseudomonadati</taxon>
        <taxon>Pseudomonadota</taxon>
        <taxon>Alphaproteobacteria</taxon>
        <taxon>Acetobacterales</taxon>
        <taxon>Roseomonadaceae</taxon>
        <taxon>Roseococcus</taxon>
    </lineage>
</organism>
<gene>
    <name evidence="1" type="ORF">KHU32_09590</name>
</gene>
<dbReference type="EMBL" id="JAHCDA010000002">
    <property type="protein sequence ID" value="MBS7811189.1"/>
    <property type="molecule type" value="Genomic_DNA"/>
</dbReference>
<comment type="caution">
    <text evidence="1">The sequence shown here is derived from an EMBL/GenBank/DDBJ whole genome shotgun (WGS) entry which is preliminary data.</text>
</comment>